<dbReference type="AlphaFoldDB" id="A0A229UUX9"/>
<dbReference type="PANTHER" id="PTHR43280:SF28">
    <property type="entry name" value="HTH-TYPE TRANSCRIPTIONAL ACTIVATOR RHAS"/>
    <property type="match status" value="1"/>
</dbReference>
<gene>
    <name evidence="6" type="ORF">CF651_05675</name>
</gene>
<reference evidence="6 7" key="1">
    <citation type="submission" date="2017-07" db="EMBL/GenBank/DDBJ databases">
        <title>Genome sequencing and assembly of Paenibacillus rigui.</title>
        <authorList>
            <person name="Mayilraj S."/>
        </authorList>
    </citation>
    <scope>NUCLEOTIDE SEQUENCE [LARGE SCALE GENOMIC DNA]</scope>
    <source>
        <strain evidence="6 7">JCM 16352</strain>
    </source>
</reference>
<dbReference type="SUPFAM" id="SSF46689">
    <property type="entry name" value="Homeodomain-like"/>
    <property type="match status" value="2"/>
</dbReference>
<sequence>MTGILQTWLGYIQKYKYNNRFFRKSLAMILIMASIPGLIIGLSIYWIATNNIEEELQRLHQNQIKNRAVNIDDQLAFLEMTVSHWAFDSKFDEKLKSINFAYNYDTVQEMYRTLLSMESAHPLLQKVELFLDKPRPLTFSTEKYAFLSELPEIENYEVLLKHDKSLFWTNPYPAASGRQAISIVNKIPGGSSEPFGAIIATINQDSLQKLLNTLTPYDEGVTMLFSETDNVNLSSSAAAGSELDEAIRHAYEKHQAELGEASEQNSKPESFLYDYKKVSYSVSYGHFSRLGQTWVYISAAPLTSITAPVIAISKWILIVSITGLVFALLLSWFVSRRIYSPVQRLVTLLTGEKHEGVRDEFDLIEQHWQHLSKESESMRYKLNEQMPLLREGFFLQLVQGYLISLQESDIKERMKRYGWETEERQFVALMFQLTGFSNLEGRFSAGDENLVTFAASNIIEELLRNQYEQAEIINFHNFSIGVLLSFPSSHPVKWLENDLEQVCNEVTRTINRILKMQVTISVSKWIHSVKQIPHLFEEVRQALVYRDLLDDNQIIKAEHLSKLNVLKESSYPFTLDKEIIHAIRNGQETDAVDLIKQFMDELSANGSTEFMLQQGMLQLLGSIRYASLQSGMNPVQLFGTVNLFEQLAQIREPEEMLKWFRHKVIAVFVQEMISRQDYHFKQIIEQVILYLHEHYMTPLSLESCADLFGTSPYTLSRAFKQITGINFIDFLTNIRISSAKTLLIETDMKINEVADRVGYQHSYFNRLFKKYEGITPSQYRELNRTE</sequence>
<evidence type="ECO:0000256" key="2">
    <source>
        <dbReference type="ARBA" id="ARBA00023125"/>
    </source>
</evidence>
<comment type="caution">
    <text evidence="6">The sequence shown here is derived from an EMBL/GenBank/DDBJ whole genome shotgun (WGS) entry which is preliminary data.</text>
</comment>
<keyword evidence="3" id="KW-0804">Transcription</keyword>
<dbReference type="GO" id="GO:0003700">
    <property type="term" value="F:DNA-binding transcription factor activity"/>
    <property type="evidence" value="ECO:0007669"/>
    <property type="project" value="InterPro"/>
</dbReference>
<dbReference type="PANTHER" id="PTHR43280">
    <property type="entry name" value="ARAC-FAMILY TRANSCRIPTIONAL REGULATOR"/>
    <property type="match status" value="1"/>
</dbReference>
<feature type="transmembrane region" description="Helical" evidence="4">
    <location>
        <begin position="315"/>
        <end position="334"/>
    </location>
</feature>
<protein>
    <submittedName>
        <fullName evidence="6">AraC family transcriptional regulator</fullName>
    </submittedName>
</protein>
<dbReference type="Pfam" id="PF12833">
    <property type="entry name" value="HTH_18"/>
    <property type="match status" value="1"/>
</dbReference>
<organism evidence="6 7">
    <name type="scientific">Paenibacillus rigui</name>
    <dbReference type="NCBI Taxonomy" id="554312"/>
    <lineage>
        <taxon>Bacteria</taxon>
        <taxon>Bacillati</taxon>
        <taxon>Bacillota</taxon>
        <taxon>Bacilli</taxon>
        <taxon>Bacillales</taxon>
        <taxon>Paenibacillaceae</taxon>
        <taxon>Paenibacillus</taxon>
    </lineage>
</organism>
<dbReference type="PROSITE" id="PS00041">
    <property type="entry name" value="HTH_ARAC_FAMILY_1"/>
    <property type="match status" value="1"/>
</dbReference>
<feature type="domain" description="HTH araC/xylS-type" evidence="5">
    <location>
        <begin position="685"/>
        <end position="782"/>
    </location>
</feature>
<dbReference type="InterPro" id="IPR018062">
    <property type="entry name" value="HTH_AraC-typ_CS"/>
</dbReference>
<keyword evidence="1" id="KW-0805">Transcription regulation</keyword>
<keyword evidence="4" id="KW-1133">Transmembrane helix</keyword>
<dbReference type="Gene3D" id="1.10.10.60">
    <property type="entry name" value="Homeodomain-like"/>
    <property type="match status" value="2"/>
</dbReference>
<name>A0A229UUX9_9BACL</name>
<dbReference type="InterPro" id="IPR018060">
    <property type="entry name" value="HTH_AraC"/>
</dbReference>
<dbReference type="GO" id="GO:0043565">
    <property type="term" value="F:sequence-specific DNA binding"/>
    <property type="evidence" value="ECO:0007669"/>
    <property type="project" value="InterPro"/>
</dbReference>
<dbReference type="Gene3D" id="3.30.450.20">
    <property type="entry name" value="PAS domain"/>
    <property type="match status" value="2"/>
</dbReference>
<keyword evidence="7" id="KW-1185">Reference proteome</keyword>
<feature type="transmembrane region" description="Helical" evidence="4">
    <location>
        <begin position="26"/>
        <end position="48"/>
    </location>
</feature>
<dbReference type="SMART" id="SM00342">
    <property type="entry name" value="HTH_ARAC"/>
    <property type="match status" value="1"/>
</dbReference>
<dbReference type="PROSITE" id="PS01124">
    <property type="entry name" value="HTH_ARAC_FAMILY_2"/>
    <property type="match status" value="1"/>
</dbReference>
<evidence type="ECO:0000256" key="3">
    <source>
        <dbReference type="ARBA" id="ARBA00023163"/>
    </source>
</evidence>
<accession>A0A229UUX9</accession>
<evidence type="ECO:0000259" key="5">
    <source>
        <dbReference type="PROSITE" id="PS01124"/>
    </source>
</evidence>
<evidence type="ECO:0000313" key="6">
    <source>
        <dbReference type="EMBL" id="OXM87143.1"/>
    </source>
</evidence>
<evidence type="ECO:0000256" key="4">
    <source>
        <dbReference type="SAM" id="Phobius"/>
    </source>
</evidence>
<dbReference type="Pfam" id="PF17853">
    <property type="entry name" value="GGDEF_2"/>
    <property type="match status" value="1"/>
</dbReference>
<keyword evidence="4" id="KW-0472">Membrane</keyword>
<proteinExistence type="predicted"/>
<dbReference type="OrthoDB" id="1975037at2"/>
<evidence type="ECO:0000313" key="7">
    <source>
        <dbReference type="Proteomes" id="UP000215509"/>
    </source>
</evidence>
<dbReference type="InterPro" id="IPR009057">
    <property type="entry name" value="Homeodomain-like_sf"/>
</dbReference>
<evidence type="ECO:0000256" key="1">
    <source>
        <dbReference type="ARBA" id="ARBA00023015"/>
    </source>
</evidence>
<dbReference type="EMBL" id="NMQW01000008">
    <property type="protein sequence ID" value="OXM87143.1"/>
    <property type="molecule type" value="Genomic_DNA"/>
</dbReference>
<dbReference type="InterPro" id="IPR041522">
    <property type="entry name" value="CdaR_GGDEF"/>
</dbReference>
<keyword evidence="4" id="KW-0812">Transmembrane</keyword>
<dbReference type="Proteomes" id="UP000215509">
    <property type="component" value="Unassembled WGS sequence"/>
</dbReference>
<keyword evidence="2" id="KW-0238">DNA-binding</keyword>
<dbReference type="RefSeq" id="WP_094013891.1">
    <property type="nucleotide sequence ID" value="NZ_NMQW01000008.1"/>
</dbReference>